<keyword evidence="2" id="KW-0813">Transport</keyword>
<dbReference type="AlphaFoldDB" id="A0A660LIE6"/>
<dbReference type="Gene3D" id="2.70.50.60">
    <property type="entry name" value="abc- transporter (atp binding component) like domain"/>
    <property type="match status" value="1"/>
</dbReference>
<evidence type="ECO:0000259" key="5">
    <source>
        <dbReference type="PROSITE" id="PS50893"/>
    </source>
</evidence>
<dbReference type="CDD" id="cd10147">
    <property type="entry name" value="Wzt_C-like"/>
    <property type="match status" value="1"/>
</dbReference>
<protein>
    <submittedName>
        <fullName evidence="6">ABC-2 type transport system ATP-binding protein/lipopolysaccharide transport system ATP-binding protein</fullName>
    </submittedName>
</protein>
<keyword evidence="7" id="KW-1185">Reference proteome</keyword>
<comment type="caution">
    <text evidence="6">The sequence shown here is derived from an EMBL/GenBank/DDBJ whole genome shotgun (WGS) entry which is preliminary data.</text>
</comment>
<dbReference type="Proteomes" id="UP000278962">
    <property type="component" value="Unassembled WGS sequence"/>
</dbReference>
<dbReference type="InterPro" id="IPR029439">
    <property type="entry name" value="Wzt_C"/>
</dbReference>
<evidence type="ECO:0000313" key="7">
    <source>
        <dbReference type="Proteomes" id="UP000278962"/>
    </source>
</evidence>
<dbReference type="SUPFAM" id="SSF52540">
    <property type="entry name" value="P-loop containing nucleoside triphosphate hydrolases"/>
    <property type="match status" value="1"/>
</dbReference>
<evidence type="ECO:0000256" key="1">
    <source>
        <dbReference type="ARBA" id="ARBA00005417"/>
    </source>
</evidence>
<name>A0A660LIE6_9ACTN</name>
<dbReference type="GO" id="GO:0140359">
    <property type="term" value="F:ABC-type transporter activity"/>
    <property type="evidence" value="ECO:0007669"/>
    <property type="project" value="InterPro"/>
</dbReference>
<dbReference type="InterPro" id="IPR015860">
    <property type="entry name" value="ABC_transpr_TagH-like"/>
</dbReference>
<reference evidence="6 7" key="1">
    <citation type="submission" date="2018-10" db="EMBL/GenBank/DDBJ databases">
        <title>Genomic Encyclopedia of Archaeal and Bacterial Type Strains, Phase II (KMG-II): from individual species to whole genera.</title>
        <authorList>
            <person name="Goeker M."/>
        </authorList>
    </citation>
    <scope>NUCLEOTIDE SEQUENCE [LARGE SCALE GENOMIC DNA]</scope>
    <source>
        <strain evidence="6 7">DSM 14954</strain>
    </source>
</reference>
<keyword evidence="3" id="KW-0547">Nucleotide-binding</keyword>
<feature type="domain" description="ABC transporter" evidence="5">
    <location>
        <begin position="30"/>
        <end position="253"/>
    </location>
</feature>
<dbReference type="InterPro" id="IPR027417">
    <property type="entry name" value="P-loop_NTPase"/>
</dbReference>
<dbReference type="InterPro" id="IPR003593">
    <property type="entry name" value="AAA+_ATPase"/>
</dbReference>
<evidence type="ECO:0000256" key="4">
    <source>
        <dbReference type="ARBA" id="ARBA00022840"/>
    </source>
</evidence>
<sequence length="406" mass="45178">MEASATPAPAIVVEHLEKTFRLPHRKYSTLKERVLHPFSASTYDELRAVNDISFEVAQGEFFGIVGRNGSGKSTLLKCLAGIYNSDAGHVSLEGRLSPFIELGVGFNPDLTARDNVMLNAIMLGLTRKQARERFDKIIEFAELEEFIDLPLKNYSSGMTVRLAFAVTVEVDAEVLLIDEVLAVGDAAFQQKCFQQFEQLKREGRTIVLVTHDMTAVQRFCDRAMLIDRGNLLTIGGPHEIALAYNELNFGRLVEGQHNEEGRYGDHAAAEIKDAWFQDDSGERIKDLPLGAPCTMGMEVYFHQAIDEPVFGFHVRNEPRHTVFTTTTAWDPEPVGSFAAGESARVFVRFENWFAPQRYTISPSVSQPGTGDDLIDLREDLAAVVVHGARRTGGLVDVPHQLRVERG</sequence>
<comment type="similarity">
    <text evidence="1">Belongs to the ABC transporter superfamily.</text>
</comment>
<dbReference type="PROSITE" id="PS50893">
    <property type="entry name" value="ABC_TRANSPORTER_2"/>
    <property type="match status" value="1"/>
</dbReference>
<evidence type="ECO:0000313" key="6">
    <source>
        <dbReference type="EMBL" id="RKQ92874.1"/>
    </source>
</evidence>
<dbReference type="PANTHER" id="PTHR46743">
    <property type="entry name" value="TEICHOIC ACIDS EXPORT ATP-BINDING PROTEIN TAGH"/>
    <property type="match status" value="1"/>
</dbReference>
<dbReference type="InterPro" id="IPR050683">
    <property type="entry name" value="Bact_Polysacc_Export_ATP-bd"/>
</dbReference>
<dbReference type="EMBL" id="RBIL01000001">
    <property type="protein sequence ID" value="RKQ92874.1"/>
    <property type="molecule type" value="Genomic_DNA"/>
</dbReference>
<keyword evidence="4 6" id="KW-0067">ATP-binding</keyword>
<dbReference type="Pfam" id="PF14524">
    <property type="entry name" value="Wzt_C"/>
    <property type="match status" value="1"/>
</dbReference>
<dbReference type="GO" id="GO:0016887">
    <property type="term" value="F:ATP hydrolysis activity"/>
    <property type="evidence" value="ECO:0007669"/>
    <property type="project" value="InterPro"/>
</dbReference>
<proteinExistence type="inferred from homology"/>
<accession>A0A660LIE6</accession>
<dbReference type="InterPro" id="IPR003439">
    <property type="entry name" value="ABC_transporter-like_ATP-bd"/>
</dbReference>
<dbReference type="Pfam" id="PF00005">
    <property type="entry name" value="ABC_tran"/>
    <property type="match status" value="1"/>
</dbReference>
<dbReference type="CDD" id="cd03220">
    <property type="entry name" value="ABC_KpsT_Wzt"/>
    <property type="match status" value="1"/>
</dbReference>
<organism evidence="6 7">
    <name type="scientific">Solirubrobacter pauli</name>
    <dbReference type="NCBI Taxonomy" id="166793"/>
    <lineage>
        <taxon>Bacteria</taxon>
        <taxon>Bacillati</taxon>
        <taxon>Actinomycetota</taxon>
        <taxon>Thermoleophilia</taxon>
        <taxon>Solirubrobacterales</taxon>
        <taxon>Solirubrobacteraceae</taxon>
        <taxon>Solirubrobacter</taxon>
    </lineage>
</organism>
<dbReference type="GO" id="GO:0016020">
    <property type="term" value="C:membrane"/>
    <property type="evidence" value="ECO:0007669"/>
    <property type="project" value="InterPro"/>
</dbReference>
<dbReference type="SMART" id="SM00382">
    <property type="entry name" value="AAA"/>
    <property type="match status" value="1"/>
</dbReference>
<dbReference type="Gene3D" id="3.40.50.300">
    <property type="entry name" value="P-loop containing nucleotide triphosphate hydrolases"/>
    <property type="match status" value="1"/>
</dbReference>
<evidence type="ECO:0000256" key="2">
    <source>
        <dbReference type="ARBA" id="ARBA00022448"/>
    </source>
</evidence>
<gene>
    <name evidence="6" type="ORF">C8N24_2730</name>
</gene>
<dbReference type="GO" id="GO:0005524">
    <property type="term" value="F:ATP binding"/>
    <property type="evidence" value="ECO:0007669"/>
    <property type="project" value="UniProtKB-KW"/>
</dbReference>
<evidence type="ECO:0000256" key="3">
    <source>
        <dbReference type="ARBA" id="ARBA00022741"/>
    </source>
</evidence>
<dbReference type="PANTHER" id="PTHR46743:SF2">
    <property type="entry name" value="TEICHOIC ACIDS EXPORT ATP-BINDING PROTEIN TAGH"/>
    <property type="match status" value="1"/>
</dbReference>